<dbReference type="PROSITE" id="PS51257">
    <property type="entry name" value="PROKAR_LIPOPROTEIN"/>
    <property type="match status" value="1"/>
</dbReference>
<gene>
    <name evidence="1" type="ORF">BOLFYP28_02029</name>
</gene>
<dbReference type="AlphaFoldDB" id="A0A6N2V1X9"/>
<reference evidence="1" key="1">
    <citation type="submission" date="2019-11" db="EMBL/GenBank/DDBJ databases">
        <authorList>
            <person name="Feng L."/>
        </authorList>
    </citation>
    <scope>NUCLEOTIDE SEQUENCE</scope>
    <source>
        <strain evidence="1">BovatusLFYP28</strain>
    </source>
</reference>
<name>A0A6N2V1X9_BACOV</name>
<sequence length="169" mass="19749">MMKKFFYLSAILAIVLVSCNSEKEYIAKLSNTASMIEKEADLSEAIALHYCDTWRKVIYDHEYNGEYCTDFNEALAKHQEFIITTDTYKRLKQKRDSIEAIMPQLNDYPSSCKDAYNELVSIYADTDELFRFADEPRGSLSTYSTKTTDLYQKIEKSLKEFKIKHIQNK</sequence>
<dbReference type="RefSeq" id="WP_229036695.1">
    <property type="nucleotide sequence ID" value="NZ_CACRTD010000034.1"/>
</dbReference>
<dbReference type="EMBL" id="CACRTD010000034">
    <property type="protein sequence ID" value="VYT24464.1"/>
    <property type="molecule type" value="Genomic_DNA"/>
</dbReference>
<proteinExistence type="predicted"/>
<protein>
    <recommendedName>
        <fullName evidence="2">Lipoprotein</fullName>
    </recommendedName>
</protein>
<evidence type="ECO:0000313" key="1">
    <source>
        <dbReference type="EMBL" id="VYT24464.1"/>
    </source>
</evidence>
<evidence type="ECO:0008006" key="2">
    <source>
        <dbReference type="Google" id="ProtNLM"/>
    </source>
</evidence>
<organism evidence="1">
    <name type="scientific">Bacteroides ovatus</name>
    <dbReference type="NCBI Taxonomy" id="28116"/>
    <lineage>
        <taxon>Bacteria</taxon>
        <taxon>Pseudomonadati</taxon>
        <taxon>Bacteroidota</taxon>
        <taxon>Bacteroidia</taxon>
        <taxon>Bacteroidales</taxon>
        <taxon>Bacteroidaceae</taxon>
        <taxon>Bacteroides</taxon>
    </lineage>
</organism>
<accession>A0A6N2V1X9</accession>